<feature type="region of interest" description="Disordered" evidence="1">
    <location>
        <begin position="20"/>
        <end position="60"/>
    </location>
</feature>
<dbReference type="EMBL" id="KN819823">
    <property type="protein sequence ID" value="KIJ07653.1"/>
    <property type="molecule type" value="Genomic_DNA"/>
</dbReference>
<name>A0A0C9T970_PAXIN</name>
<evidence type="ECO:0000256" key="1">
    <source>
        <dbReference type="SAM" id="MobiDB-lite"/>
    </source>
</evidence>
<keyword evidence="3" id="KW-1185">Reference proteome</keyword>
<dbReference type="HOGENOM" id="CLU_187852_0_0_1"/>
<evidence type="ECO:0000313" key="3">
    <source>
        <dbReference type="Proteomes" id="UP000053647"/>
    </source>
</evidence>
<gene>
    <name evidence="2" type="ORF">PAXINDRAFT_102869</name>
</gene>
<sequence length="91" mass="10174">MSNICVNSAASYCYAYSTNPPKHSTLLLRPSSCPKGTDSRGTPSPPSQRPRRGDGKIRRSGPWVMVRPNFWFKRSVNAVIGDHREGVWEVI</sequence>
<evidence type="ECO:0000313" key="2">
    <source>
        <dbReference type="EMBL" id="KIJ07653.1"/>
    </source>
</evidence>
<organism evidence="2 3">
    <name type="scientific">Paxillus involutus ATCC 200175</name>
    <dbReference type="NCBI Taxonomy" id="664439"/>
    <lineage>
        <taxon>Eukaryota</taxon>
        <taxon>Fungi</taxon>
        <taxon>Dikarya</taxon>
        <taxon>Basidiomycota</taxon>
        <taxon>Agaricomycotina</taxon>
        <taxon>Agaricomycetes</taxon>
        <taxon>Agaricomycetidae</taxon>
        <taxon>Boletales</taxon>
        <taxon>Paxilineae</taxon>
        <taxon>Paxillaceae</taxon>
        <taxon>Paxillus</taxon>
    </lineage>
</organism>
<protein>
    <submittedName>
        <fullName evidence="2">Uncharacterized protein</fullName>
    </submittedName>
</protein>
<proteinExistence type="predicted"/>
<dbReference type="AlphaFoldDB" id="A0A0C9T970"/>
<accession>A0A0C9T970</accession>
<reference evidence="3" key="2">
    <citation type="submission" date="2015-01" db="EMBL/GenBank/DDBJ databases">
        <title>Evolutionary Origins and Diversification of the Mycorrhizal Mutualists.</title>
        <authorList>
            <consortium name="DOE Joint Genome Institute"/>
            <consortium name="Mycorrhizal Genomics Consortium"/>
            <person name="Kohler A."/>
            <person name="Kuo A."/>
            <person name="Nagy L.G."/>
            <person name="Floudas D."/>
            <person name="Copeland A."/>
            <person name="Barry K.W."/>
            <person name="Cichocki N."/>
            <person name="Veneault-Fourrey C."/>
            <person name="LaButti K."/>
            <person name="Lindquist E.A."/>
            <person name="Lipzen A."/>
            <person name="Lundell T."/>
            <person name="Morin E."/>
            <person name="Murat C."/>
            <person name="Riley R."/>
            <person name="Ohm R."/>
            <person name="Sun H."/>
            <person name="Tunlid A."/>
            <person name="Henrissat B."/>
            <person name="Grigoriev I.V."/>
            <person name="Hibbett D.S."/>
            <person name="Martin F."/>
        </authorList>
    </citation>
    <scope>NUCLEOTIDE SEQUENCE [LARGE SCALE GENOMIC DNA]</scope>
    <source>
        <strain evidence="3">ATCC 200175</strain>
    </source>
</reference>
<dbReference type="Proteomes" id="UP000053647">
    <property type="component" value="Unassembled WGS sequence"/>
</dbReference>
<reference evidence="2 3" key="1">
    <citation type="submission" date="2014-06" db="EMBL/GenBank/DDBJ databases">
        <authorList>
            <consortium name="DOE Joint Genome Institute"/>
            <person name="Kuo A."/>
            <person name="Kohler A."/>
            <person name="Nagy L.G."/>
            <person name="Floudas D."/>
            <person name="Copeland A."/>
            <person name="Barry K.W."/>
            <person name="Cichocki N."/>
            <person name="Veneault-Fourrey C."/>
            <person name="LaButti K."/>
            <person name="Lindquist E.A."/>
            <person name="Lipzen A."/>
            <person name="Lundell T."/>
            <person name="Morin E."/>
            <person name="Murat C."/>
            <person name="Sun H."/>
            <person name="Tunlid A."/>
            <person name="Henrissat B."/>
            <person name="Grigoriev I.V."/>
            <person name="Hibbett D.S."/>
            <person name="Martin F."/>
            <person name="Nordberg H.P."/>
            <person name="Cantor M.N."/>
            <person name="Hua S.X."/>
        </authorList>
    </citation>
    <scope>NUCLEOTIDE SEQUENCE [LARGE SCALE GENOMIC DNA]</scope>
    <source>
        <strain evidence="2 3">ATCC 200175</strain>
    </source>
</reference>